<evidence type="ECO:0000313" key="2">
    <source>
        <dbReference type="EMBL" id="KAF2555915.1"/>
    </source>
</evidence>
<protein>
    <submittedName>
        <fullName evidence="2">Uncharacterized protein</fullName>
    </submittedName>
</protein>
<dbReference type="Proteomes" id="UP000712281">
    <property type="component" value="Unassembled WGS sequence"/>
</dbReference>
<name>A0A8S9HBN7_BRACR</name>
<dbReference type="AlphaFoldDB" id="A0A8S9HBN7"/>
<comment type="caution">
    <text evidence="2">The sequence shown here is derived from an EMBL/GenBank/DDBJ whole genome shotgun (WGS) entry which is preliminary data.</text>
</comment>
<dbReference type="PANTHER" id="PTHR47697">
    <property type="entry name" value="OS03G0340700 PROTEIN"/>
    <property type="match status" value="1"/>
</dbReference>
<dbReference type="PANTHER" id="PTHR47697:SF1">
    <property type="entry name" value="OS03G0340700 PROTEIN"/>
    <property type="match status" value="1"/>
</dbReference>
<gene>
    <name evidence="2" type="ORF">F2Q68_00017555</name>
</gene>
<sequence length="85" mass="8329">MNSNLGKRSSGSSSSINTFDFDIGLGSRQCKPLNGKTWGSSTGSGSGIGIVNRDPSLSGDLVGSAVGKSSGNVPSKKAPPASASG</sequence>
<reference evidence="2" key="1">
    <citation type="submission" date="2019-12" db="EMBL/GenBank/DDBJ databases">
        <title>Genome sequencing and annotation of Brassica cretica.</title>
        <authorList>
            <person name="Studholme D.J."/>
            <person name="Sarris P.F."/>
        </authorList>
    </citation>
    <scope>NUCLEOTIDE SEQUENCE</scope>
    <source>
        <strain evidence="2">PFS-001/15</strain>
        <tissue evidence="2">Leaf</tissue>
    </source>
</reference>
<dbReference type="EMBL" id="QGKW02001940">
    <property type="protein sequence ID" value="KAF2555915.1"/>
    <property type="molecule type" value="Genomic_DNA"/>
</dbReference>
<feature type="region of interest" description="Disordered" evidence="1">
    <location>
        <begin position="34"/>
        <end position="85"/>
    </location>
</feature>
<evidence type="ECO:0000256" key="1">
    <source>
        <dbReference type="SAM" id="MobiDB-lite"/>
    </source>
</evidence>
<accession>A0A8S9HBN7</accession>
<organism evidence="2 3">
    <name type="scientific">Brassica cretica</name>
    <name type="common">Mustard</name>
    <dbReference type="NCBI Taxonomy" id="69181"/>
    <lineage>
        <taxon>Eukaryota</taxon>
        <taxon>Viridiplantae</taxon>
        <taxon>Streptophyta</taxon>
        <taxon>Embryophyta</taxon>
        <taxon>Tracheophyta</taxon>
        <taxon>Spermatophyta</taxon>
        <taxon>Magnoliopsida</taxon>
        <taxon>eudicotyledons</taxon>
        <taxon>Gunneridae</taxon>
        <taxon>Pentapetalae</taxon>
        <taxon>rosids</taxon>
        <taxon>malvids</taxon>
        <taxon>Brassicales</taxon>
        <taxon>Brassicaceae</taxon>
        <taxon>Brassiceae</taxon>
        <taxon>Brassica</taxon>
    </lineage>
</organism>
<evidence type="ECO:0000313" key="3">
    <source>
        <dbReference type="Proteomes" id="UP000712281"/>
    </source>
</evidence>
<proteinExistence type="predicted"/>